<dbReference type="KEGG" id="scoe:CP976_07290"/>
<name>A0A5J6HVV6_STRC4</name>
<evidence type="ECO:0000313" key="2">
    <source>
        <dbReference type="Proteomes" id="UP000326598"/>
    </source>
</evidence>
<accession>A0A5J6HVV6</accession>
<dbReference type="RefSeq" id="WP_150479588.1">
    <property type="nucleotide sequence ID" value="NZ_BMTB01000010.1"/>
</dbReference>
<dbReference type="AlphaFoldDB" id="A0A5J6HVV6"/>
<protein>
    <submittedName>
        <fullName evidence="1">Uncharacterized protein</fullName>
    </submittedName>
</protein>
<dbReference type="Proteomes" id="UP000326598">
    <property type="component" value="Chromosome"/>
</dbReference>
<evidence type="ECO:0000313" key="1">
    <source>
        <dbReference type="EMBL" id="QEV23968.1"/>
    </source>
</evidence>
<sequence length="83" mass="8821">MTIPVWWPKVLAATRLRRMAAGMLLDHASPSVHGGTLRLAFVRADIAAAWRDSGAQAALEGAMQAADIELAVESVEQPVVSGR</sequence>
<gene>
    <name evidence="1" type="ORF">CP976_07290</name>
</gene>
<reference evidence="1 2" key="1">
    <citation type="submission" date="2017-09" db="EMBL/GenBank/DDBJ databases">
        <authorList>
            <person name="Lee N."/>
            <person name="Cho B.-K."/>
        </authorList>
    </citation>
    <scope>NUCLEOTIDE SEQUENCE [LARGE SCALE GENOMIC DNA]</scope>
    <source>
        <strain evidence="1 2">ATCC 13740</strain>
    </source>
</reference>
<dbReference type="EMBL" id="CP023694">
    <property type="protein sequence ID" value="QEV23968.1"/>
    <property type="molecule type" value="Genomic_DNA"/>
</dbReference>
<dbReference type="GeneID" id="91415887"/>
<organism evidence="1 2">
    <name type="scientific">Streptomyces coeruleorubidus</name>
    <dbReference type="NCBI Taxonomy" id="116188"/>
    <lineage>
        <taxon>Bacteria</taxon>
        <taxon>Bacillati</taxon>
        <taxon>Actinomycetota</taxon>
        <taxon>Actinomycetes</taxon>
        <taxon>Kitasatosporales</taxon>
        <taxon>Streptomycetaceae</taxon>
        <taxon>Streptomyces</taxon>
    </lineage>
</organism>
<proteinExistence type="predicted"/>